<evidence type="ECO:0000256" key="3">
    <source>
        <dbReference type="ARBA" id="ARBA00022698"/>
    </source>
</evidence>
<keyword evidence="2" id="KW-0645">Protease</keyword>
<feature type="region of interest" description="Disordered" evidence="8">
    <location>
        <begin position="1"/>
        <end position="22"/>
    </location>
</feature>
<dbReference type="GO" id="GO:0005829">
    <property type="term" value="C:cytosol"/>
    <property type="evidence" value="ECO:0007669"/>
    <property type="project" value="UniProtKB-ARBA"/>
</dbReference>
<reference evidence="10" key="1">
    <citation type="submission" date="2025-08" db="UniProtKB">
        <authorList>
            <consortium name="RefSeq"/>
        </authorList>
    </citation>
    <scope>IDENTIFICATION</scope>
    <source>
        <tissue evidence="10">Epidermis and Blubber</tissue>
    </source>
</reference>
<evidence type="ECO:0000313" key="9">
    <source>
        <dbReference type="Proteomes" id="UP000694857"/>
    </source>
</evidence>
<dbReference type="InterPro" id="IPR029055">
    <property type="entry name" value="Ntn_hydrolases_N"/>
</dbReference>
<dbReference type="PANTHER" id="PTHR10188">
    <property type="entry name" value="L-ASPARAGINASE"/>
    <property type="match status" value="1"/>
</dbReference>
<keyword evidence="9" id="KW-1185">Reference proteome</keyword>
<gene>
    <name evidence="10" type="primary">TASP1</name>
</gene>
<keyword evidence="5" id="KW-0865">Zymogen</keyword>
<dbReference type="GO" id="GO:0006508">
    <property type="term" value="P:proteolysis"/>
    <property type="evidence" value="ECO:0007669"/>
    <property type="project" value="UniProtKB-KW"/>
</dbReference>
<evidence type="ECO:0000313" key="10">
    <source>
        <dbReference type="RefSeq" id="XP_036683275.1"/>
    </source>
</evidence>
<dbReference type="InterPro" id="IPR037464">
    <property type="entry name" value="Taspase1"/>
</dbReference>
<evidence type="ECO:0000256" key="5">
    <source>
        <dbReference type="ARBA" id="ARBA00023145"/>
    </source>
</evidence>
<dbReference type="AlphaFoldDB" id="A0A8B8VEM9"/>
<sequence length="380" mass="40582">MTMEKGMSSGEGLPSRSSQVSAVKITAKELETKQPHKEKRGGFVLVHAGAGYHSESKAKEYKHVCKRACQKAIEKLQAGALATDAVTAALVELEDSPFTNAGMGSNLNLLGEIECDASIMDGKSLNFGAVGALSGIKNPVSVANRLLCEGQKGKLSAGRIPPCFLVGEGAYRWAVDHGIPSCPPNIMTTRFSLAAFKRNKRKLELAERVETDFIQLKKRRQSSEKAALYGCGCWAENTGAHNPYSTAVSTSGCGEHLVRTILARECSHALQAEDAHQALLETMQNKFISSPFLASEDGVLGGVIVLRSCRCSAEPNSSQNKQTLLVEFLWSHTTESMCVGYMSAQDGKAKTHISRLPPGAVAGQSVAIEGGVCRLESPVS</sequence>
<dbReference type="GO" id="GO:0004298">
    <property type="term" value="F:threonine-type endopeptidase activity"/>
    <property type="evidence" value="ECO:0007669"/>
    <property type="project" value="UniProtKB-KW"/>
</dbReference>
<dbReference type="GO" id="GO:0051604">
    <property type="term" value="P:protein maturation"/>
    <property type="evidence" value="ECO:0007669"/>
    <property type="project" value="TreeGrafter"/>
</dbReference>
<dbReference type="FunFam" id="3.60.20.30:FF:000002">
    <property type="entry name" value="Taspase, threonine aspartase, 1"/>
    <property type="match status" value="1"/>
</dbReference>
<evidence type="ECO:0000256" key="8">
    <source>
        <dbReference type="SAM" id="MobiDB-lite"/>
    </source>
</evidence>
<dbReference type="Pfam" id="PF01112">
    <property type="entry name" value="Asparaginase_2"/>
    <property type="match status" value="1"/>
</dbReference>
<dbReference type="Proteomes" id="UP000694857">
    <property type="component" value="Chromosome 15"/>
</dbReference>
<comment type="similarity">
    <text evidence="1">Belongs to the Ntn-hydrolase family.</text>
</comment>
<dbReference type="Gene3D" id="3.60.20.30">
    <property type="entry name" value="(Glycosyl)asparaginase"/>
    <property type="match status" value="1"/>
</dbReference>
<dbReference type="InterPro" id="IPR000246">
    <property type="entry name" value="Peptidase_T2"/>
</dbReference>
<evidence type="ECO:0000256" key="6">
    <source>
        <dbReference type="ARBA" id="ARBA00063375"/>
    </source>
</evidence>
<dbReference type="SUPFAM" id="SSF56235">
    <property type="entry name" value="N-terminal nucleophile aminohydrolases (Ntn hydrolases)"/>
    <property type="match status" value="1"/>
</dbReference>
<organism evidence="9 10">
    <name type="scientific">Balaenoptera musculus</name>
    <name type="common">Blue whale</name>
    <dbReference type="NCBI Taxonomy" id="9771"/>
    <lineage>
        <taxon>Eukaryota</taxon>
        <taxon>Metazoa</taxon>
        <taxon>Chordata</taxon>
        <taxon>Craniata</taxon>
        <taxon>Vertebrata</taxon>
        <taxon>Euteleostomi</taxon>
        <taxon>Mammalia</taxon>
        <taxon>Eutheria</taxon>
        <taxon>Laurasiatheria</taxon>
        <taxon>Artiodactyla</taxon>
        <taxon>Whippomorpha</taxon>
        <taxon>Cetacea</taxon>
        <taxon>Mysticeti</taxon>
        <taxon>Balaenopteridae</taxon>
        <taxon>Balaenoptera</taxon>
    </lineage>
</organism>
<accession>A0A8B8VEM9</accession>
<keyword evidence="3" id="KW-0888">Threonine protease</keyword>
<evidence type="ECO:0000256" key="2">
    <source>
        <dbReference type="ARBA" id="ARBA00022670"/>
    </source>
</evidence>
<evidence type="ECO:0000256" key="4">
    <source>
        <dbReference type="ARBA" id="ARBA00022801"/>
    </source>
</evidence>
<name>A0A8B8VEM9_BALMU</name>
<dbReference type="RefSeq" id="XP_036683275.1">
    <property type="nucleotide sequence ID" value="XM_036827380.1"/>
</dbReference>
<dbReference type="CTD" id="55617"/>
<proteinExistence type="inferred from homology"/>
<evidence type="ECO:0000256" key="1">
    <source>
        <dbReference type="ARBA" id="ARBA00010872"/>
    </source>
</evidence>
<protein>
    <recommendedName>
        <fullName evidence="7">Threonine aspartase 1</fullName>
    </recommendedName>
</protein>
<dbReference type="CDD" id="cd04514">
    <property type="entry name" value="Taspase1_like"/>
    <property type="match status" value="1"/>
</dbReference>
<dbReference type="GeneID" id="118881955"/>
<keyword evidence="4" id="KW-0378">Hydrolase</keyword>
<comment type="subunit">
    <text evidence="6">Intramolecular proteolysis generates 2 subunits, alpha and beta, which reassemble through a non-covalent association to form the fully active enzyme.</text>
</comment>
<evidence type="ECO:0000256" key="7">
    <source>
        <dbReference type="ARBA" id="ARBA00072949"/>
    </source>
</evidence>
<dbReference type="PANTHER" id="PTHR10188:SF8">
    <property type="entry name" value="THREONINE ASPARTASE 1"/>
    <property type="match status" value="1"/>
</dbReference>